<dbReference type="Pfam" id="PF00589">
    <property type="entry name" value="Phage_integrase"/>
    <property type="match status" value="1"/>
</dbReference>
<dbReference type="RefSeq" id="WP_197004307.1">
    <property type="nucleotide sequence ID" value="NZ_BONS01000020.1"/>
</dbReference>
<dbReference type="PANTHER" id="PTHR30349">
    <property type="entry name" value="PHAGE INTEGRASE-RELATED"/>
    <property type="match status" value="1"/>
</dbReference>
<feature type="domain" description="Tyr recombinase" evidence="4">
    <location>
        <begin position="147"/>
        <end position="357"/>
    </location>
</feature>
<evidence type="ECO:0000256" key="2">
    <source>
        <dbReference type="ARBA" id="ARBA00023125"/>
    </source>
</evidence>
<keyword evidence="2" id="KW-0238">DNA-binding</keyword>
<dbReference type="InterPro" id="IPR050090">
    <property type="entry name" value="Tyrosine_recombinase_XerCD"/>
</dbReference>
<keyword evidence="3" id="KW-0233">DNA recombination</keyword>
<comment type="similarity">
    <text evidence="1">Belongs to the 'phage' integrase family.</text>
</comment>
<keyword evidence="6" id="KW-1185">Reference proteome</keyword>
<protein>
    <submittedName>
        <fullName evidence="5">Site-specific recombinase XerD</fullName>
    </submittedName>
</protein>
<sequence>MRRLDVPGASHLVLVDGVIHLDEAAAVFEAMLEGWARQQRSRLLAATTVDSRLALIRRFRAFTDENPWTWSPGDVEQFTSWLVGGGTPLAVSTIRGYQMTLRLFCDYLSDPAYGWQEDCVRRFGSAPIQICHEWNTVAHLADYEGKPERRPLTCDELETLFDFADSRVEAIVSSRRKGALAALRDAQMLKTAYAFGLRRQELCRLDLVDLRPNPHAKAWGRYGSLHVRYGKASRGGPPRRRTVLTVPEFDWVIDGMRQWVTEARALFNAGDHPALWVTERANRVSVRYFDKRFAQLRDEAGLPKELVPHCLRHSYVTHLVEFGYPERFVQEQVGHRYASTTAIYTSVSNDFKNRVLAQALARVYSPEKGEQS</sequence>
<proteinExistence type="inferred from homology"/>
<dbReference type="InterPro" id="IPR002104">
    <property type="entry name" value="Integrase_catalytic"/>
</dbReference>
<name>A0A8J7GIX0_9ACTN</name>
<dbReference type="InterPro" id="IPR013762">
    <property type="entry name" value="Integrase-like_cat_sf"/>
</dbReference>
<evidence type="ECO:0000313" key="5">
    <source>
        <dbReference type="EMBL" id="MBG6137435.1"/>
    </source>
</evidence>
<dbReference type="InterPro" id="IPR011010">
    <property type="entry name" value="DNA_brk_join_enz"/>
</dbReference>
<evidence type="ECO:0000313" key="6">
    <source>
        <dbReference type="Proteomes" id="UP000622552"/>
    </source>
</evidence>
<dbReference type="GO" id="GO:0015074">
    <property type="term" value="P:DNA integration"/>
    <property type="evidence" value="ECO:0007669"/>
    <property type="project" value="InterPro"/>
</dbReference>
<dbReference type="Gene3D" id="1.10.443.10">
    <property type="entry name" value="Intergrase catalytic core"/>
    <property type="match status" value="1"/>
</dbReference>
<dbReference type="EMBL" id="JADOUF010000001">
    <property type="protein sequence ID" value="MBG6137435.1"/>
    <property type="molecule type" value="Genomic_DNA"/>
</dbReference>
<dbReference type="GO" id="GO:0003677">
    <property type="term" value="F:DNA binding"/>
    <property type="evidence" value="ECO:0007669"/>
    <property type="project" value="UniProtKB-KW"/>
</dbReference>
<evidence type="ECO:0000256" key="3">
    <source>
        <dbReference type="ARBA" id="ARBA00023172"/>
    </source>
</evidence>
<dbReference type="SUPFAM" id="SSF56349">
    <property type="entry name" value="DNA breaking-rejoining enzymes"/>
    <property type="match status" value="1"/>
</dbReference>
<reference evidence="5" key="1">
    <citation type="submission" date="2020-11" db="EMBL/GenBank/DDBJ databases">
        <title>Sequencing the genomes of 1000 actinobacteria strains.</title>
        <authorList>
            <person name="Klenk H.-P."/>
        </authorList>
    </citation>
    <scope>NUCLEOTIDE SEQUENCE</scope>
    <source>
        <strain evidence="5">DSM 45356</strain>
    </source>
</reference>
<accession>A0A8J7GIX0</accession>
<dbReference type="AlphaFoldDB" id="A0A8J7GIX0"/>
<evidence type="ECO:0000256" key="1">
    <source>
        <dbReference type="ARBA" id="ARBA00008857"/>
    </source>
</evidence>
<evidence type="ECO:0000259" key="4">
    <source>
        <dbReference type="PROSITE" id="PS51898"/>
    </source>
</evidence>
<comment type="caution">
    <text evidence="5">The sequence shown here is derived from an EMBL/GenBank/DDBJ whole genome shotgun (WGS) entry which is preliminary data.</text>
</comment>
<gene>
    <name evidence="5" type="ORF">IW245_003629</name>
</gene>
<dbReference type="GO" id="GO:0006310">
    <property type="term" value="P:DNA recombination"/>
    <property type="evidence" value="ECO:0007669"/>
    <property type="project" value="UniProtKB-KW"/>
</dbReference>
<dbReference type="PANTHER" id="PTHR30349:SF41">
    <property type="entry name" value="INTEGRASE_RECOMBINASE PROTEIN MJ0367-RELATED"/>
    <property type="match status" value="1"/>
</dbReference>
<dbReference type="Proteomes" id="UP000622552">
    <property type="component" value="Unassembled WGS sequence"/>
</dbReference>
<dbReference type="PROSITE" id="PS51898">
    <property type="entry name" value="TYR_RECOMBINASE"/>
    <property type="match status" value="1"/>
</dbReference>
<organism evidence="5 6">
    <name type="scientific">Longispora fulva</name>
    <dbReference type="NCBI Taxonomy" id="619741"/>
    <lineage>
        <taxon>Bacteria</taxon>
        <taxon>Bacillati</taxon>
        <taxon>Actinomycetota</taxon>
        <taxon>Actinomycetes</taxon>
        <taxon>Micromonosporales</taxon>
        <taxon>Micromonosporaceae</taxon>
        <taxon>Longispora</taxon>
    </lineage>
</organism>